<reference evidence="6" key="1">
    <citation type="submission" date="2023-02" db="EMBL/GenBank/DDBJ databases">
        <title>Pathogen: clinical or host-associated sample.</title>
        <authorList>
            <person name="Hergert J."/>
            <person name="Casey R."/>
            <person name="Wagner J."/>
            <person name="Young E.L."/>
            <person name="Oakeson K.F."/>
        </authorList>
    </citation>
    <scope>NUCLEOTIDE SEQUENCE</scope>
    <source>
        <strain evidence="6">2022CK-00830</strain>
    </source>
</reference>
<evidence type="ECO:0000256" key="3">
    <source>
        <dbReference type="ARBA" id="ARBA00023163"/>
    </source>
</evidence>
<evidence type="ECO:0000259" key="5">
    <source>
        <dbReference type="PROSITE" id="PS51186"/>
    </source>
</evidence>
<feature type="domain" description="N-acetyltransferase" evidence="5">
    <location>
        <begin position="135"/>
        <end position="282"/>
    </location>
</feature>
<dbReference type="RefSeq" id="WP_047913362.1">
    <property type="nucleotide sequence ID" value="NZ_CP118101.1"/>
</dbReference>
<dbReference type="AlphaFoldDB" id="A0AAX3N2H5"/>
<evidence type="ECO:0000256" key="2">
    <source>
        <dbReference type="ARBA" id="ARBA00023125"/>
    </source>
</evidence>
<dbReference type="Proteomes" id="UP001220962">
    <property type="component" value="Chromosome"/>
</dbReference>
<keyword evidence="3" id="KW-0804">Transcription</keyword>
<keyword evidence="6" id="KW-0808">Transferase</keyword>
<dbReference type="SUPFAM" id="SSF46689">
    <property type="entry name" value="Homeodomain-like"/>
    <property type="match status" value="2"/>
</dbReference>
<feature type="domain" description="HTH araC/xylS-type" evidence="4">
    <location>
        <begin position="8"/>
        <end position="106"/>
    </location>
</feature>
<evidence type="ECO:0000256" key="1">
    <source>
        <dbReference type="ARBA" id="ARBA00023015"/>
    </source>
</evidence>
<keyword evidence="6" id="KW-0012">Acyltransferase</keyword>
<evidence type="ECO:0000313" key="7">
    <source>
        <dbReference type="Proteomes" id="UP001220962"/>
    </source>
</evidence>
<dbReference type="PANTHER" id="PTHR47504">
    <property type="entry name" value="RIGHT ORIGIN-BINDING PROTEIN"/>
    <property type="match status" value="1"/>
</dbReference>
<dbReference type="InterPro" id="IPR050959">
    <property type="entry name" value="MarA-like"/>
</dbReference>
<dbReference type="GO" id="GO:0003700">
    <property type="term" value="F:DNA-binding transcription factor activity"/>
    <property type="evidence" value="ECO:0007669"/>
    <property type="project" value="InterPro"/>
</dbReference>
<dbReference type="GO" id="GO:0016747">
    <property type="term" value="F:acyltransferase activity, transferring groups other than amino-acyl groups"/>
    <property type="evidence" value="ECO:0007669"/>
    <property type="project" value="InterPro"/>
</dbReference>
<dbReference type="InterPro" id="IPR018060">
    <property type="entry name" value="HTH_AraC"/>
</dbReference>
<dbReference type="Gene3D" id="3.40.630.30">
    <property type="match status" value="1"/>
</dbReference>
<keyword evidence="1" id="KW-0805">Transcription regulation</keyword>
<evidence type="ECO:0000313" key="6">
    <source>
        <dbReference type="EMBL" id="WDH83566.1"/>
    </source>
</evidence>
<dbReference type="SUPFAM" id="SSF55729">
    <property type="entry name" value="Acyl-CoA N-acyltransferases (Nat)"/>
    <property type="match status" value="1"/>
</dbReference>
<dbReference type="PROSITE" id="PS51186">
    <property type="entry name" value="GNAT"/>
    <property type="match status" value="1"/>
</dbReference>
<organism evidence="6 7">
    <name type="scientific">Paenibacillus urinalis</name>
    <dbReference type="NCBI Taxonomy" id="521520"/>
    <lineage>
        <taxon>Bacteria</taxon>
        <taxon>Bacillati</taxon>
        <taxon>Bacillota</taxon>
        <taxon>Bacilli</taxon>
        <taxon>Bacillales</taxon>
        <taxon>Paenibacillaceae</taxon>
        <taxon>Paenibacillus</taxon>
    </lineage>
</organism>
<dbReference type="InterPro" id="IPR009057">
    <property type="entry name" value="Homeodomain-like_sf"/>
</dbReference>
<dbReference type="CDD" id="cd04301">
    <property type="entry name" value="NAT_SF"/>
    <property type="match status" value="1"/>
</dbReference>
<name>A0AAX3N2H5_9BACL</name>
<dbReference type="PROSITE" id="PS01124">
    <property type="entry name" value="HTH_ARAC_FAMILY_2"/>
    <property type="match status" value="1"/>
</dbReference>
<dbReference type="Pfam" id="PF12833">
    <property type="entry name" value="HTH_18"/>
    <property type="match status" value="1"/>
</dbReference>
<dbReference type="Gene3D" id="1.10.10.60">
    <property type="entry name" value="Homeodomain-like"/>
    <property type="match status" value="2"/>
</dbReference>
<gene>
    <name evidence="6" type="ORF">PUW23_04825</name>
</gene>
<dbReference type="SMART" id="SM00342">
    <property type="entry name" value="HTH_ARAC"/>
    <property type="match status" value="1"/>
</dbReference>
<accession>A0AAX3N2H5</accession>
<dbReference type="PROSITE" id="PS00041">
    <property type="entry name" value="HTH_ARAC_FAMILY_1"/>
    <property type="match status" value="1"/>
</dbReference>
<dbReference type="InterPro" id="IPR000182">
    <property type="entry name" value="GNAT_dom"/>
</dbReference>
<sequence length="291" mass="34058">MNTSNLIITTINYIEDHLTEKLNLDVIANALHYSKYYLHRIFSKRVGMTIHEYVQRRQLTEAAKLLAFSNKPILDIAILAGYDSQQAFTTIFKAMYKKTPLQFREDEQYYALQLRFRFDDEYFREESKKEAECGKKIRFASEKDVDAWMSLVRLVIDGYPYLYEEEHMKVLRKCIAEGRAFIMTEGDTVIGNMLISYARESIDFLGVHPLYRKQGIAKLFMEVVISEWLKINSISITTFREGDKADTGYRKALKDLGFAEAELLTEFGYPTQRMVLHSKQLERGYNNDDSY</sequence>
<dbReference type="GO" id="GO:0043565">
    <property type="term" value="F:sequence-specific DNA binding"/>
    <property type="evidence" value="ECO:0007669"/>
    <property type="project" value="InterPro"/>
</dbReference>
<dbReference type="EC" id="2.3.1.-" evidence="6"/>
<dbReference type="EMBL" id="CP118101">
    <property type="protein sequence ID" value="WDH83566.1"/>
    <property type="molecule type" value="Genomic_DNA"/>
</dbReference>
<keyword evidence="2" id="KW-0238">DNA-binding</keyword>
<dbReference type="Pfam" id="PF00583">
    <property type="entry name" value="Acetyltransf_1"/>
    <property type="match status" value="1"/>
</dbReference>
<dbReference type="InterPro" id="IPR018062">
    <property type="entry name" value="HTH_AraC-typ_CS"/>
</dbReference>
<proteinExistence type="predicted"/>
<dbReference type="InterPro" id="IPR016181">
    <property type="entry name" value="Acyl_CoA_acyltransferase"/>
</dbReference>
<dbReference type="PANTHER" id="PTHR47504:SF6">
    <property type="entry name" value="ARAC-FAMILY TRANSCRIPTIONAL REGULATOR"/>
    <property type="match status" value="1"/>
</dbReference>
<protein>
    <submittedName>
        <fullName evidence="6">GNAT family N-acetyltransferase</fullName>
        <ecNumber evidence="6">2.3.1.-</ecNumber>
    </submittedName>
</protein>
<evidence type="ECO:0000259" key="4">
    <source>
        <dbReference type="PROSITE" id="PS01124"/>
    </source>
</evidence>